<accession>A0ABM1ZTE1</accession>
<reference evidence="2" key="1">
    <citation type="journal article" date="2015" name="Proc. Natl. Acad. Sci. U.S.A.">
        <title>Genome sequence of the Asian Tiger mosquito, Aedes albopictus, reveals insights into its biology, genetics, and evolution.</title>
        <authorList>
            <person name="Chen X.G."/>
            <person name="Jiang X."/>
            <person name="Gu J."/>
            <person name="Xu M."/>
            <person name="Wu Y."/>
            <person name="Deng Y."/>
            <person name="Zhang C."/>
            <person name="Bonizzoni M."/>
            <person name="Dermauw W."/>
            <person name="Vontas J."/>
            <person name="Armbruster P."/>
            <person name="Huang X."/>
            <person name="Yang Y."/>
            <person name="Zhang H."/>
            <person name="He W."/>
            <person name="Peng H."/>
            <person name="Liu Y."/>
            <person name="Wu K."/>
            <person name="Chen J."/>
            <person name="Lirakis M."/>
            <person name="Topalis P."/>
            <person name="Van Leeuwen T."/>
            <person name="Hall A.B."/>
            <person name="Jiang X."/>
            <person name="Thorpe C."/>
            <person name="Mueller R.L."/>
            <person name="Sun C."/>
            <person name="Waterhouse R.M."/>
            <person name="Yan G."/>
            <person name="Tu Z.J."/>
            <person name="Fang X."/>
            <person name="James A.A."/>
        </authorList>
    </citation>
    <scope>NUCLEOTIDE SEQUENCE [LARGE SCALE GENOMIC DNA]</scope>
    <source>
        <strain evidence="2">Foshan</strain>
    </source>
</reference>
<keyword evidence="2" id="KW-1185">Reference proteome</keyword>
<dbReference type="Pfam" id="PF25447">
    <property type="entry name" value="RING_ZNF598"/>
    <property type="match status" value="1"/>
</dbReference>
<protein>
    <recommendedName>
        <fullName evidence="3">Secreted protein</fullName>
    </recommendedName>
</protein>
<evidence type="ECO:0000313" key="1">
    <source>
        <dbReference type="EnsemblMetazoa" id="AALFPA23_021492.P31782"/>
    </source>
</evidence>
<dbReference type="RefSeq" id="XP_019549125.3">
    <property type="nucleotide sequence ID" value="XM_019693580.3"/>
</dbReference>
<reference evidence="1" key="2">
    <citation type="submission" date="2025-05" db="UniProtKB">
        <authorList>
            <consortium name="EnsemblMetazoa"/>
        </authorList>
    </citation>
    <scope>IDENTIFICATION</scope>
    <source>
        <strain evidence="1">Foshan</strain>
    </source>
</reference>
<name>A0ABM1ZTE1_AEDAL</name>
<proteinExistence type="predicted"/>
<dbReference type="GeneID" id="109419343"/>
<evidence type="ECO:0000313" key="2">
    <source>
        <dbReference type="Proteomes" id="UP000069940"/>
    </source>
</evidence>
<dbReference type="Proteomes" id="UP000069940">
    <property type="component" value="Unassembled WGS sequence"/>
</dbReference>
<evidence type="ECO:0008006" key="3">
    <source>
        <dbReference type="Google" id="ProtNLM"/>
    </source>
</evidence>
<dbReference type="EnsemblMetazoa" id="AALFPA23_021492.R31782">
    <property type="protein sequence ID" value="AALFPA23_021492.P31782"/>
    <property type="gene ID" value="AALFPA23_021492"/>
</dbReference>
<organism evidence="1 2">
    <name type="scientific">Aedes albopictus</name>
    <name type="common">Asian tiger mosquito</name>
    <name type="synonym">Stegomyia albopicta</name>
    <dbReference type="NCBI Taxonomy" id="7160"/>
    <lineage>
        <taxon>Eukaryota</taxon>
        <taxon>Metazoa</taxon>
        <taxon>Ecdysozoa</taxon>
        <taxon>Arthropoda</taxon>
        <taxon>Hexapoda</taxon>
        <taxon>Insecta</taxon>
        <taxon>Pterygota</taxon>
        <taxon>Neoptera</taxon>
        <taxon>Endopterygota</taxon>
        <taxon>Diptera</taxon>
        <taxon>Nematocera</taxon>
        <taxon>Culicoidea</taxon>
        <taxon>Culicidae</taxon>
        <taxon>Culicinae</taxon>
        <taxon>Aedini</taxon>
        <taxon>Aedes</taxon>
        <taxon>Stegomyia</taxon>
    </lineage>
</organism>
<sequence length="224" mass="25327">MFVYKQIRIIFFGFVSACIGSCQILRASKYKYNSSTSSAGSSGSTLNSSTGSNNVKHCSSSEPFAWSASSRSSSTPVRPSVYFECFTRIRVLCRQNDCPICRRDLAKVISKTLAPYRELDVKNQFELYDKQYRTDGEVQQAFFELLDNKCPRCDEKNFFKLDILQEHGHPPADRQSGHRRPSGPSALRVLRQIVPGQGRTVSASAEDALILPLLRCRWDQLLLR</sequence>